<feature type="region of interest" description="Disordered" evidence="5">
    <location>
        <begin position="364"/>
        <end position="406"/>
    </location>
</feature>
<proteinExistence type="inferred from homology"/>
<dbReference type="GO" id="GO:0000184">
    <property type="term" value="P:nuclear-transcribed mRNA catabolic process, nonsense-mediated decay"/>
    <property type="evidence" value="ECO:0007669"/>
    <property type="project" value="UniProtKB-UniRule"/>
</dbReference>
<gene>
    <name evidence="6" type="primary">106056492</name>
</gene>
<dbReference type="AlphaFoldDB" id="A0A2C9KPY9"/>
<feature type="region of interest" description="Disordered" evidence="5">
    <location>
        <begin position="837"/>
        <end position="859"/>
    </location>
</feature>
<reference evidence="6" key="1">
    <citation type="submission" date="2020-05" db="UniProtKB">
        <authorList>
            <consortium name="EnsemblMetazoa"/>
        </authorList>
    </citation>
    <scope>IDENTIFICATION</scope>
    <source>
        <strain evidence="6">BB02</strain>
    </source>
</reference>
<dbReference type="KEGG" id="bgt:106056492"/>
<accession>A0A2C9KPY9</accession>
<evidence type="ECO:0000313" key="6">
    <source>
        <dbReference type="EnsemblMetazoa" id="BGLB022252-PA"/>
    </source>
</evidence>
<evidence type="ECO:0000256" key="5">
    <source>
        <dbReference type="SAM" id="MobiDB-lite"/>
    </source>
</evidence>
<dbReference type="EnsemblMetazoa" id="BGLB022252-RA">
    <property type="protein sequence ID" value="BGLB022252-PA"/>
    <property type="gene ID" value="BGLB022252"/>
</dbReference>
<dbReference type="PANTHER" id="PTHR13091:SF0">
    <property type="entry name" value="NONSENSE-MEDIATED MRNA DECAY FACTOR SMG8"/>
    <property type="match status" value="1"/>
</dbReference>
<comment type="similarity">
    <text evidence="1 4">Belongs to the SMG8 family.</text>
</comment>
<name>A0A2C9KPY9_BIOGL</name>
<sequence>MTCQVAVGEDGYTPTLPHLMLDVNTASNRLARMLCPSLELSNWNLAASHAYTDMSCFTHYSVQTARPAAIISFCLIFLTASSSFSNLLFSEIPNPETKICIVSIFGKGRLNPFCSKATLFNSLINKEVFQGTEGFIKDEVEEGNIECYYDAETRVMFLHLLSFYDTNLLAKKCQELGHSASAQELYKLCHDDDLKHAKTLLLLFNLSHIIVLCHPGTTFDLSYLKLFHILDNIRSKIQSGFIETLANIPGVSKDWANFGRVCTPRMLFVFENPAIDIQTEDGDTGSAKMLKQKFPPMRKLQIRIEDMIFPILRKTRAITNISNNSLFSLPFNQPYVYLCAKKNEVNDPVDFLMNQMRQNCFPVQEADPQTAAQKPKPYSCSRRKQNPLVPDSLPQSSSSSLPTMSSASANKLLGPTSLKNQDQCFKEFIWQHVEMVFSKSVNDNVGRHGIDPIFELPNLATWLNVANSMHSYYLSESQDSGTSQMFSTLKNLLDISMRFSENRCNKVLPLAESAYQQDLPPFYITSYHLSRVNKAKRVFIQYARGPAFDKHMAELEASCERFWKAGRQQCEALSLTGNLCTNKVHYLPSEVPADADDKKPVCEHSSLVRTMAACNCGKVQAEKDDPFDHKSANYEFYRELESDCCGWLEHIRFPVFTPTTPDAKAASMPSTSSPEQPPPQTQESSTKDTEKTDAFSTLSELSLALSLGQLVLQATELDPKISQIDEVREATQTQEAELPLSDESELKNVNRISTEEQSIKSKTPPSRQHSTTEYLPYMIHTKSPPGLLPLFSSFSLCRLGASALYSHMNGLELPGFLAGSNFLLPWEIPVKSEPEKWPSVSETFGGGKKRQQRKLSKSNIETTEAMTSVRIYLGMEYECPRGHRFFCSGPDKVIKVSSNSIVKDNAGRLTQMDMPLYTPCHCKQPKGCMSQMMRVYIVTPRDTPNCPGVRVLINPSIQPGPPPCPLFHPGLDSPLELPPDGVWVLRLPHIYQDESSIYLMPTDHQELHKCYVQTGMFNHRILQ</sequence>
<evidence type="ECO:0000256" key="1">
    <source>
        <dbReference type="ARBA" id="ARBA00006443"/>
    </source>
</evidence>
<dbReference type="InterPro" id="IPR019354">
    <property type="entry name" value="SMG8-like"/>
</dbReference>
<dbReference type="VEuPathDB" id="VectorBase:BGLB022252"/>
<comment type="function">
    <text evidence="4">Involved in nonsense-mediated decay (NMD) of mRNAs containing premature stop codons.</text>
</comment>
<evidence type="ECO:0000256" key="2">
    <source>
        <dbReference type="ARBA" id="ARBA00023161"/>
    </source>
</evidence>
<organism evidence="6 7">
    <name type="scientific">Biomphalaria glabrata</name>
    <name type="common">Bloodfluke planorb</name>
    <name type="synonym">Freshwater snail</name>
    <dbReference type="NCBI Taxonomy" id="6526"/>
    <lineage>
        <taxon>Eukaryota</taxon>
        <taxon>Metazoa</taxon>
        <taxon>Spiralia</taxon>
        <taxon>Lophotrochozoa</taxon>
        <taxon>Mollusca</taxon>
        <taxon>Gastropoda</taxon>
        <taxon>Heterobranchia</taxon>
        <taxon>Euthyneura</taxon>
        <taxon>Panpulmonata</taxon>
        <taxon>Hygrophila</taxon>
        <taxon>Lymnaeoidea</taxon>
        <taxon>Planorbidae</taxon>
        <taxon>Biomphalaria</taxon>
    </lineage>
</organism>
<keyword evidence="2 4" id="KW-0866">Nonsense-mediated mRNA decay</keyword>
<evidence type="ECO:0000256" key="4">
    <source>
        <dbReference type="RuleBase" id="RU367133"/>
    </source>
</evidence>
<evidence type="ECO:0000313" key="7">
    <source>
        <dbReference type="Proteomes" id="UP000076420"/>
    </source>
</evidence>
<protein>
    <recommendedName>
        <fullName evidence="3 4">Nonsense-mediated mRNA decay factor SMG8</fullName>
    </recommendedName>
</protein>
<dbReference type="Pfam" id="PF10220">
    <property type="entry name" value="Smg8_Smg9"/>
    <property type="match status" value="1"/>
</dbReference>
<dbReference type="PANTHER" id="PTHR13091">
    <property type="entry name" value="AMPLIFIED IN BREAST CANCER 2-RELATED"/>
    <property type="match status" value="1"/>
</dbReference>
<feature type="compositionally biased region" description="Low complexity" evidence="5">
    <location>
        <begin position="387"/>
        <end position="406"/>
    </location>
</feature>
<dbReference type="VEuPathDB" id="VectorBase:BGLAX_042084"/>
<evidence type="ECO:0000256" key="3">
    <source>
        <dbReference type="ARBA" id="ARBA00029509"/>
    </source>
</evidence>
<dbReference type="OrthoDB" id="63589at2759"/>
<dbReference type="Proteomes" id="UP000076420">
    <property type="component" value="Unassembled WGS sequence"/>
</dbReference>
<feature type="region of interest" description="Disordered" evidence="5">
    <location>
        <begin position="660"/>
        <end position="693"/>
    </location>
</feature>
<dbReference type="STRING" id="6526.A0A2C9KPY9"/>
<feature type="compositionally biased region" description="Basic residues" evidence="5">
    <location>
        <begin position="847"/>
        <end position="856"/>
    </location>
</feature>